<dbReference type="PANTHER" id="PTHR40706">
    <property type="entry name" value="RIBOFLAVIN KINASE"/>
    <property type="match status" value="1"/>
</dbReference>
<evidence type="ECO:0000256" key="14">
    <source>
        <dbReference type="ARBA" id="ARBA00029789"/>
    </source>
</evidence>
<comment type="caution">
    <text evidence="19">The sequence shown here is derived from an EMBL/GenBank/DDBJ whole genome shotgun (WGS) entry which is preliminary data.</text>
</comment>
<dbReference type="InterPro" id="IPR036390">
    <property type="entry name" value="WH_DNA-bd_sf"/>
</dbReference>
<accession>A0A8T3YKH4</accession>
<keyword evidence="12 19" id="KW-0418">Kinase</keyword>
<comment type="similarity">
    <text evidence="4">Belongs to the archaeal riboflavin kinase family.</text>
</comment>
<dbReference type="Gene3D" id="2.40.30.30">
    <property type="entry name" value="Riboflavin kinase-like"/>
    <property type="match status" value="1"/>
</dbReference>
<dbReference type="Proteomes" id="UP000732298">
    <property type="component" value="Unassembled WGS sequence"/>
</dbReference>
<dbReference type="GO" id="GO:0000166">
    <property type="term" value="F:nucleotide binding"/>
    <property type="evidence" value="ECO:0007669"/>
    <property type="project" value="UniProtKB-KW"/>
</dbReference>
<dbReference type="AlphaFoldDB" id="A0A8T3YKH4"/>
<evidence type="ECO:0000256" key="11">
    <source>
        <dbReference type="ARBA" id="ARBA00022741"/>
    </source>
</evidence>
<evidence type="ECO:0000256" key="4">
    <source>
        <dbReference type="ARBA" id="ARBA00006428"/>
    </source>
</evidence>
<name>A0A8T3YKH4_9ARCH</name>
<evidence type="ECO:0000259" key="18">
    <source>
        <dbReference type="Pfam" id="PF01982"/>
    </source>
</evidence>
<dbReference type="SUPFAM" id="SSF46785">
    <property type="entry name" value="Winged helix' DNA-binding domain"/>
    <property type="match status" value="1"/>
</dbReference>
<sequence>MKGENIPLAILLAKNGGMHGTMSTSTASLAGQASFSQQSVSRKLRELEADGVISRRASNAGMEVSFTEKGRRELESLYLELRGLFSGKGKASLHGTVVDGHGEGSYYTSLPGYNNQFRAILGKGLFPGTLNLRVDNSQRNSFTACAPVQVNGFVTKERTFGGIDCWPCTVNGKVGALAILPHRTNHPGNVIEVVASSGLRKALGLRNGSEVRLSRE</sequence>
<dbReference type="EC" id="2.7.1.161" evidence="5"/>
<comment type="function">
    <text evidence="2">Catalyzes the CTP-dependent phosphorylation of riboflavin (vitamin B2) to form flavin mononucleotide (FMN).</text>
</comment>
<evidence type="ECO:0000256" key="16">
    <source>
        <dbReference type="ARBA" id="ARBA00033116"/>
    </source>
</evidence>
<evidence type="ECO:0000256" key="1">
    <source>
        <dbReference type="ARBA" id="ARBA00001946"/>
    </source>
</evidence>
<keyword evidence="10" id="KW-0479">Metal-binding</keyword>
<dbReference type="GO" id="GO:0008531">
    <property type="term" value="F:riboflavin kinase activity"/>
    <property type="evidence" value="ECO:0007669"/>
    <property type="project" value="InterPro"/>
</dbReference>
<evidence type="ECO:0000256" key="13">
    <source>
        <dbReference type="ARBA" id="ARBA00022842"/>
    </source>
</evidence>
<organism evidence="19 20">
    <name type="scientific">Candidatus Iainarchaeum sp</name>
    <dbReference type="NCBI Taxonomy" id="3101447"/>
    <lineage>
        <taxon>Archaea</taxon>
        <taxon>Candidatus Iainarchaeota</taxon>
        <taxon>Candidatus Iainarchaeia</taxon>
        <taxon>Candidatus Iainarchaeales</taxon>
        <taxon>Candidatus Iainarchaeaceae</taxon>
        <taxon>Candidatus Iainarchaeum</taxon>
    </lineage>
</organism>
<evidence type="ECO:0000256" key="9">
    <source>
        <dbReference type="ARBA" id="ARBA00022679"/>
    </source>
</evidence>
<dbReference type="Pfam" id="PF01982">
    <property type="entry name" value="CTP-dep_RFKase"/>
    <property type="match status" value="1"/>
</dbReference>
<dbReference type="InterPro" id="IPR023465">
    <property type="entry name" value="Riboflavin_kinase_dom_sf"/>
</dbReference>
<dbReference type="SUPFAM" id="SSF82114">
    <property type="entry name" value="Riboflavin kinase-like"/>
    <property type="match status" value="1"/>
</dbReference>
<protein>
    <recommendedName>
        <fullName evidence="6">Riboflavin kinase</fullName>
        <ecNumber evidence="5">2.7.1.161</ecNumber>
    </recommendedName>
    <alternativeName>
        <fullName evidence="15">CTP-dependent riboflavin kinase</fullName>
    </alternativeName>
    <alternativeName>
        <fullName evidence="16">CTP:riboflavin 5'-phosphotransferase</fullName>
    </alternativeName>
    <alternativeName>
        <fullName evidence="14">Flavokinase</fullName>
    </alternativeName>
</protein>
<evidence type="ECO:0000256" key="5">
    <source>
        <dbReference type="ARBA" id="ARBA00011987"/>
    </source>
</evidence>
<comment type="cofactor">
    <cofactor evidence="1">
        <name>Mg(2+)</name>
        <dbReference type="ChEBI" id="CHEBI:18420"/>
    </cofactor>
</comment>
<keyword evidence="9" id="KW-0808">Transferase</keyword>
<evidence type="ECO:0000256" key="6">
    <source>
        <dbReference type="ARBA" id="ARBA00017394"/>
    </source>
</evidence>
<evidence type="ECO:0000256" key="2">
    <source>
        <dbReference type="ARBA" id="ARBA00003072"/>
    </source>
</evidence>
<dbReference type="GO" id="GO:0009231">
    <property type="term" value="P:riboflavin biosynthetic process"/>
    <property type="evidence" value="ECO:0007669"/>
    <property type="project" value="InterPro"/>
</dbReference>
<gene>
    <name evidence="19" type="ORF">HY544_02225</name>
</gene>
<keyword evidence="8" id="KW-0288">FMN</keyword>
<dbReference type="InterPro" id="IPR023602">
    <property type="entry name" value="Riboflavin_kinase_CTP-dep"/>
</dbReference>
<evidence type="ECO:0000256" key="8">
    <source>
        <dbReference type="ARBA" id="ARBA00022643"/>
    </source>
</evidence>
<evidence type="ECO:0000256" key="3">
    <source>
        <dbReference type="ARBA" id="ARBA00005219"/>
    </source>
</evidence>
<evidence type="ECO:0000313" key="20">
    <source>
        <dbReference type="Proteomes" id="UP000732298"/>
    </source>
</evidence>
<dbReference type="GO" id="GO:0046872">
    <property type="term" value="F:metal ion binding"/>
    <property type="evidence" value="ECO:0007669"/>
    <property type="project" value="UniProtKB-KW"/>
</dbReference>
<dbReference type="Gene3D" id="1.10.10.10">
    <property type="entry name" value="Winged helix-like DNA-binding domain superfamily/Winged helix DNA-binding domain"/>
    <property type="match status" value="1"/>
</dbReference>
<feature type="domain" description="Riboflavin kinase" evidence="18">
    <location>
        <begin position="97"/>
        <end position="213"/>
    </location>
</feature>
<keyword evidence="13" id="KW-0460">Magnesium</keyword>
<comment type="catalytic activity">
    <reaction evidence="17">
        <text>riboflavin + CTP = CDP + FMN + H(+)</text>
        <dbReference type="Rhea" id="RHEA:25021"/>
        <dbReference type="ChEBI" id="CHEBI:15378"/>
        <dbReference type="ChEBI" id="CHEBI:37563"/>
        <dbReference type="ChEBI" id="CHEBI:57986"/>
        <dbReference type="ChEBI" id="CHEBI:58069"/>
        <dbReference type="ChEBI" id="CHEBI:58210"/>
        <dbReference type="EC" id="2.7.1.161"/>
    </reaction>
</comment>
<dbReference type="EMBL" id="JACQPB010000027">
    <property type="protein sequence ID" value="MBI4210302.1"/>
    <property type="molecule type" value="Genomic_DNA"/>
</dbReference>
<evidence type="ECO:0000256" key="12">
    <source>
        <dbReference type="ARBA" id="ARBA00022777"/>
    </source>
</evidence>
<proteinExistence type="inferred from homology"/>
<evidence type="ECO:0000256" key="7">
    <source>
        <dbReference type="ARBA" id="ARBA00022630"/>
    </source>
</evidence>
<comment type="pathway">
    <text evidence="3">Cofactor biosynthesis; FMN biosynthesis; FMN from riboflavin (CTP route): step 1/1.</text>
</comment>
<reference evidence="19" key="1">
    <citation type="submission" date="2020-07" db="EMBL/GenBank/DDBJ databases">
        <title>Huge and variable diversity of episymbiotic CPR bacteria and DPANN archaea in groundwater ecosystems.</title>
        <authorList>
            <person name="He C.Y."/>
            <person name="Keren R."/>
            <person name="Whittaker M."/>
            <person name="Farag I.F."/>
            <person name="Doudna J."/>
            <person name="Cate J.H.D."/>
            <person name="Banfield J.F."/>
        </authorList>
    </citation>
    <scope>NUCLEOTIDE SEQUENCE</scope>
    <source>
        <strain evidence="19">NC_groundwater_1296_Ag_S-0.2um_52_80</strain>
    </source>
</reference>
<keyword evidence="11" id="KW-0547">Nucleotide-binding</keyword>
<evidence type="ECO:0000256" key="15">
    <source>
        <dbReference type="ARBA" id="ARBA00030544"/>
    </source>
</evidence>
<dbReference type="InterPro" id="IPR039063">
    <property type="entry name" value="RibK_CTP-dep"/>
</dbReference>
<evidence type="ECO:0000256" key="17">
    <source>
        <dbReference type="ARBA" id="ARBA00047857"/>
    </source>
</evidence>
<keyword evidence="7" id="KW-0285">Flavoprotein</keyword>
<evidence type="ECO:0000313" key="19">
    <source>
        <dbReference type="EMBL" id="MBI4210302.1"/>
    </source>
</evidence>
<dbReference type="InterPro" id="IPR036388">
    <property type="entry name" value="WH-like_DNA-bd_sf"/>
</dbReference>
<dbReference type="PANTHER" id="PTHR40706:SF1">
    <property type="entry name" value="RIBOFLAVIN KINASE"/>
    <property type="match status" value="1"/>
</dbReference>
<evidence type="ECO:0000256" key="10">
    <source>
        <dbReference type="ARBA" id="ARBA00022723"/>
    </source>
</evidence>